<proteinExistence type="predicted"/>
<evidence type="ECO:0000313" key="2">
    <source>
        <dbReference type="Proteomes" id="UP000248314"/>
    </source>
</evidence>
<dbReference type="EMBL" id="QJJX01000001">
    <property type="protein sequence ID" value="PXX24756.1"/>
    <property type="molecule type" value="Genomic_DNA"/>
</dbReference>
<dbReference type="AlphaFoldDB" id="A0A318I5Q1"/>
<name>A0A318I5Q1_9BACT</name>
<organism evidence="1 2">
    <name type="scientific">Hoylesella shahii DSM 15611 = JCM 12083</name>
    <dbReference type="NCBI Taxonomy" id="1122991"/>
    <lineage>
        <taxon>Bacteria</taxon>
        <taxon>Pseudomonadati</taxon>
        <taxon>Bacteroidota</taxon>
        <taxon>Bacteroidia</taxon>
        <taxon>Bacteroidales</taxon>
        <taxon>Prevotellaceae</taxon>
        <taxon>Hoylesella</taxon>
    </lineage>
</organism>
<sequence>MYRKHARVAIGTENMYACDSQRERLQGMLLTYCTMKTQK</sequence>
<dbReference type="Proteomes" id="UP000248314">
    <property type="component" value="Unassembled WGS sequence"/>
</dbReference>
<accession>A0A318I5Q1</accession>
<comment type="caution">
    <text evidence="1">The sequence shown here is derived from an EMBL/GenBank/DDBJ whole genome shotgun (WGS) entry which is preliminary data.</text>
</comment>
<reference evidence="1 2" key="1">
    <citation type="submission" date="2018-05" db="EMBL/GenBank/DDBJ databases">
        <title>Genomic Encyclopedia of Type Strains, Phase I: the one thousand microbial genomes (KMG-I) project.</title>
        <authorList>
            <person name="Kyrpides N."/>
        </authorList>
    </citation>
    <scope>NUCLEOTIDE SEQUENCE [LARGE SCALE GENOMIC DNA]</scope>
    <source>
        <strain evidence="1 2">DSM 15611</strain>
    </source>
</reference>
<gene>
    <name evidence="1" type="ORF">EJ73_00022</name>
</gene>
<protein>
    <submittedName>
        <fullName evidence="1">Uncharacterized protein</fullName>
    </submittedName>
</protein>
<keyword evidence="2" id="KW-1185">Reference proteome</keyword>
<evidence type="ECO:0000313" key="1">
    <source>
        <dbReference type="EMBL" id="PXX24756.1"/>
    </source>
</evidence>